<dbReference type="GeneID" id="96299864"/>
<evidence type="ECO:0000256" key="7">
    <source>
        <dbReference type="ARBA" id="ARBA00023136"/>
    </source>
</evidence>
<dbReference type="GO" id="GO:0016471">
    <property type="term" value="C:vacuolar proton-transporting V-type ATPase complex"/>
    <property type="evidence" value="ECO:0007669"/>
    <property type="project" value="TreeGrafter"/>
</dbReference>
<evidence type="ECO:0000256" key="2">
    <source>
        <dbReference type="ARBA" id="ARBA00009904"/>
    </source>
</evidence>
<dbReference type="GO" id="GO:0051117">
    <property type="term" value="F:ATPase binding"/>
    <property type="evidence" value="ECO:0007669"/>
    <property type="project" value="TreeGrafter"/>
</dbReference>
<proteinExistence type="inferred from homology"/>
<comment type="subcellular location">
    <subcellularLocation>
        <location evidence="1">Membrane</location>
        <topology evidence="1">Multi-pass membrane protein</topology>
    </subcellularLocation>
</comment>
<feature type="transmembrane region" description="Helical" evidence="9">
    <location>
        <begin position="212"/>
        <end position="234"/>
    </location>
</feature>
<evidence type="ECO:0000256" key="8">
    <source>
        <dbReference type="SAM" id="MobiDB-lite"/>
    </source>
</evidence>
<gene>
    <name evidence="10" type="ORF">SAMN05216275_113143</name>
</gene>
<dbReference type="PANTHER" id="PTHR11629:SF63">
    <property type="entry name" value="V-TYPE PROTON ATPASE SUBUNIT A"/>
    <property type="match status" value="1"/>
</dbReference>
<keyword evidence="11" id="KW-1185">Reference proteome</keyword>
<evidence type="ECO:0000256" key="3">
    <source>
        <dbReference type="ARBA" id="ARBA00022448"/>
    </source>
</evidence>
<dbReference type="Proteomes" id="UP000199111">
    <property type="component" value="Unassembled WGS sequence"/>
</dbReference>
<dbReference type="AlphaFoldDB" id="A0A1I3UYR8"/>
<evidence type="ECO:0000256" key="1">
    <source>
        <dbReference type="ARBA" id="ARBA00004141"/>
    </source>
</evidence>
<evidence type="ECO:0000256" key="9">
    <source>
        <dbReference type="SAM" id="Phobius"/>
    </source>
</evidence>
<keyword evidence="3" id="KW-0813">Transport</keyword>
<feature type="transmembrane region" description="Helical" evidence="9">
    <location>
        <begin position="173"/>
        <end position="192"/>
    </location>
</feature>
<dbReference type="GO" id="GO:0046961">
    <property type="term" value="F:proton-transporting ATPase activity, rotational mechanism"/>
    <property type="evidence" value="ECO:0007669"/>
    <property type="project" value="InterPro"/>
</dbReference>
<organism evidence="10 11">
    <name type="scientific">Streptosporangium canum</name>
    <dbReference type="NCBI Taxonomy" id="324952"/>
    <lineage>
        <taxon>Bacteria</taxon>
        <taxon>Bacillati</taxon>
        <taxon>Actinomycetota</taxon>
        <taxon>Actinomycetes</taxon>
        <taxon>Streptosporangiales</taxon>
        <taxon>Streptosporangiaceae</taxon>
        <taxon>Streptosporangium</taxon>
    </lineage>
</organism>
<evidence type="ECO:0000256" key="6">
    <source>
        <dbReference type="ARBA" id="ARBA00023065"/>
    </source>
</evidence>
<feature type="transmembrane region" description="Helical" evidence="9">
    <location>
        <begin position="132"/>
        <end position="161"/>
    </location>
</feature>
<feature type="compositionally biased region" description="Low complexity" evidence="8">
    <location>
        <begin position="435"/>
        <end position="444"/>
    </location>
</feature>
<evidence type="ECO:0000256" key="4">
    <source>
        <dbReference type="ARBA" id="ARBA00022692"/>
    </source>
</evidence>
<dbReference type="GO" id="GO:0033179">
    <property type="term" value="C:proton-transporting V-type ATPase, V0 domain"/>
    <property type="evidence" value="ECO:0007669"/>
    <property type="project" value="InterPro"/>
</dbReference>
<feature type="transmembrane region" description="Helical" evidence="9">
    <location>
        <begin position="358"/>
        <end position="384"/>
    </location>
</feature>
<evidence type="ECO:0000313" key="10">
    <source>
        <dbReference type="EMBL" id="SFJ87903.1"/>
    </source>
</evidence>
<keyword evidence="6" id="KW-0406">Ion transport</keyword>
<reference evidence="11" key="1">
    <citation type="submission" date="2016-10" db="EMBL/GenBank/DDBJ databases">
        <authorList>
            <person name="Varghese N."/>
            <person name="Submissions S."/>
        </authorList>
    </citation>
    <scope>NUCLEOTIDE SEQUENCE [LARGE SCALE GENOMIC DNA]</scope>
    <source>
        <strain evidence="11">CGMCC 4.2126</strain>
    </source>
</reference>
<keyword evidence="4 9" id="KW-0812">Transmembrane</keyword>
<dbReference type="EMBL" id="FOQY01000013">
    <property type="protein sequence ID" value="SFJ87903.1"/>
    <property type="molecule type" value="Genomic_DNA"/>
</dbReference>
<dbReference type="PANTHER" id="PTHR11629">
    <property type="entry name" value="VACUOLAR PROTON ATPASES"/>
    <property type="match status" value="1"/>
</dbReference>
<dbReference type="InterPro" id="IPR002490">
    <property type="entry name" value="V-ATPase_116kDa_su"/>
</dbReference>
<comment type="similarity">
    <text evidence="2">Belongs to the V-ATPase 116 kDa subunit family.</text>
</comment>
<name>A0A1I3UYR8_9ACTN</name>
<feature type="transmembrane region" description="Helical" evidence="9">
    <location>
        <begin position="246"/>
        <end position="268"/>
    </location>
</feature>
<dbReference type="GO" id="GO:0007035">
    <property type="term" value="P:vacuolar acidification"/>
    <property type="evidence" value="ECO:0007669"/>
    <property type="project" value="TreeGrafter"/>
</dbReference>
<accession>A0A1I3UYR8</accession>
<sequence>MTWRDALQPVRMERIAVVAREDSLGTVLRLVADAGVVEFSTPPDASLEAVSETATIRDGVAALAGWMPATSVSELSGRLVAVGGAVVRLPRPRGSEAPSLLRSRGLRRSLSPLVVAYGTVPYSDIDPTPLAAAAYILMFGMMFGDVGHGLLLLGAAAGLFLRRPRWLARFRRAWPFAAGAGLTSMFFGLLYGECFGPTGLIPVLWLEPLAHPLPLLLAALGVGALLLGSAYLLGIVNRWREGGWPVALYSPAGIAGAAVFTGIGLVLAGWYSRLAWLTGAGGVIAVSGLTLAFIGFLAEAGGGASGTAQAVMQLFDVVVRLGANLASFARLAAFGLTHAAIGSVVWQGTTGLWPAAPIAAVAVFIVGNALALAVEGLVVGIQALRLEYYELFSRVFQIEGRPFRPWHLPLPSEEAVSCPSGSGEGCTPSTPPSRSPLSPSSSGP</sequence>
<feature type="region of interest" description="Disordered" evidence="8">
    <location>
        <begin position="413"/>
        <end position="444"/>
    </location>
</feature>
<dbReference type="Pfam" id="PF01496">
    <property type="entry name" value="V_ATPase_I"/>
    <property type="match status" value="1"/>
</dbReference>
<dbReference type="RefSeq" id="WP_093888616.1">
    <property type="nucleotide sequence ID" value="NZ_FOQY01000013.1"/>
</dbReference>
<feature type="transmembrane region" description="Helical" evidence="9">
    <location>
        <begin position="274"/>
        <end position="297"/>
    </location>
</feature>
<keyword evidence="5 9" id="KW-1133">Transmembrane helix</keyword>
<feature type="transmembrane region" description="Helical" evidence="9">
    <location>
        <begin position="318"/>
        <end position="346"/>
    </location>
</feature>
<evidence type="ECO:0000313" key="11">
    <source>
        <dbReference type="Proteomes" id="UP000199111"/>
    </source>
</evidence>
<keyword evidence="7 9" id="KW-0472">Membrane</keyword>
<evidence type="ECO:0000256" key="5">
    <source>
        <dbReference type="ARBA" id="ARBA00022989"/>
    </source>
</evidence>
<protein>
    <submittedName>
        <fullName evidence="10">V/A-type H+-transporting ATPase subunit I</fullName>
    </submittedName>
</protein>